<keyword evidence="3 6" id="KW-0133">Cell shape</keyword>
<evidence type="ECO:0000313" key="9">
    <source>
        <dbReference type="EMBL" id="MBP1889281.1"/>
    </source>
</evidence>
<evidence type="ECO:0000313" key="10">
    <source>
        <dbReference type="Proteomes" id="UP000783390"/>
    </source>
</evidence>
<keyword evidence="5 6" id="KW-0961">Cell wall biogenesis/degradation</keyword>
<accession>A0ABS4EZ64</accession>
<feature type="domain" description="L,D-TPase catalytic" evidence="8">
    <location>
        <begin position="346"/>
        <end position="465"/>
    </location>
</feature>
<dbReference type="Proteomes" id="UP000783390">
    <property type="component" value="Unassembled WGS sequence"/>
</dbReference>
<evidence type="ECO:0000256" key="6">
    <source>
        <dbReference type="PROSITE-ProRule" id="PRU01373"/>
    </source>
</evidence>
<dbReference type="EMBL" id="JAGGJZ010000002">
    <property type="protein sequence ID" value="MBP1889281.1"/>
    <property type="molecule type" value="Genomic_DNA"/>
</dbReference>
<keyword evidence="7" id="KW-1133">Transmembrane helix</keyword>
<dbReference type="InterPro" id="IPR005490">
    <property type="entry name" value="LD_TPept_cat_dom"/>
</dbReference>
<dbReference type="Gene3D" id="2.40.440.10">
    <property type="entry name" value="L,D-transpeptidase catalytic domain-like"/>
    <property type="match status" value="1"/>
</dbReference>
<dbReference type="SUPFAM" id="SSF141523">
    <property type="entry name" value="L,D-transpeptidase catalytic domain-like"/>
    <property type="match status" value="1"/>
</dbReference>
<dbReference type="InterPro" id="IPR038063">
    <property type="entry name" value="Transpep_catalytic_dom"/>
</dbReference>
<dbReference type="InterPro" id="IPR038054">
    <property type="entry name" value="LD_TPept-like_central_sf"/>
</dbReference>
<comment type="pathway">
    <text evidence="1 6">Cell wall biogenesis; peptidoglycan biosynthesis.</text>
</comment>
<evidence type="ECO:0000256" key="1">
    <source>
        <dbReference type="ARBA" id="ARBA00004752"/>
    </source>
</evidence>
<keyword evidence="9" id="KW-0449">Lipoprotein</keyword>
<evidence type="ECO:0000256" key="7">
    <source>
        <dbReference type="SAM" id="Phobius"/>
    </source>
</evidence>
<evidence type="ECO:0000256" key="3">
    <source>
        <dbReference type="ARBA" id="ARBA00022960"/>
    </source>
</evidence>
<dbReference type="RefSeq" id="WP_209795993.1">
    <property type="nucleotide sequence ID" value="NZ_JAGGJZ010000002.1"/>
</dbReference>
<gene>
    <name evidence="9" type="ORF">J2Z53_000862</name>
</gene>
<comment type="caution">
    <text evidence="9">The sequence shown here is derived from an EMBL/GenBank/DDBJ whole genome shotgun (WGS) entry which is preliminary data.</text>
</comment>
<dbReference type="Gene3D" id="3.10.20.800">
    <property type="match status" value="1"/>
</dbReference>
<dbReference type="PROSITE" id="PS52029">
    <property type="entry name" value="LD_TPASE"/>
    <property type="match status" value="1"/>
</dbReference>
<name>A0ABS4EZ64_9CLOT</name>
<organism evidence="9 10">
    <name type="scientific">Clostridium moniliforme</name>
    <dbReference type="NCBI Taxonomy" id="39489"/>
    <lineage>
        <taxon>Bacteria</taxon>
        <taxon>Bacillati</taxon>
        <taxon>Bacillota</taxon>
        <taxon>Clostridia</taxon>
        <taxon>Eubacteriales</taxon>
        <taxon>Clostridiaceae</taxon>
        <taxon>Clostridium</taxon>
    </lineage>
</organism>
<keyword evidence="4 6" id="KW-0573">Peptidoglycan synthesis</keyword>
<feature type="active site" description="Proton donor/acceptor" evidence="6">
    <location>
        <position position="420"/>
    </location>
</feature>
<sequence length="467" mass="52777">MKRRQHDKHYTKNKKIIIGIIISFCILLAIYIGTSLYFINHFYFGTVINNVNASCKTVDEVTKEISSGINTYSLELVGRNNVKEKITSSDIDLKYNKNDKIKQLKDDQNPFGWIVSIFKKNNHEVPGIISYNKEKLDKCFNNLAYFDKKNIVNPKNASLKYTDNGYKIVDEVYGNKVNSSILYKDIEIALINREKTLNLENINCYENPKYTSKSQEVMDAKKTLDKYVSAKVTYKIGDNTEVVNGSLIHNWVGVNNNMKPFIDESKVRNYISGLANTYDTRGKTRNFASSTGKTVKVSGGTYGWAINIPEETSSLISIIKKGETVTKEPKYSQTAVSHGANDIGNTYVEIDLTRQHLWFYKNGSLVVQGDVVTGNESNKHGTPPGVYSLYYKERNATLKGQNYSTPVDYWMPFNNGIGIHDAKWRNKFGGDIYKTSGSHGCINSPHELAETIFNNISAGTPIVCYFE</sequence>
<feature type="active site" description="Nucleophile" evidence="6">
    <location>
        <position position="441"/>
    </location>
</feature>
<keyword evidence="10" id="KW-1185">Reference proteome</keyword>
<dbReference type="InterPro" id="IPR050979">
    <property type="entry name" value="LD-transpeptidase"/>
</dbReference>
<keyword evidence="7" id="KW-0812">Transmembrane</keyword>
<keyword evidence="2" id="KW-0808">Transferase</keyword>
<reference evidence="9 10" key="1">
    <citation type="submission" date="2021-03" db="EMBL/GenBank/DDBJ databases">
        <title>Genomic Encyclopedia of Type Strains, Phase IV (KMG-IV): sequencing the most valuable type-strain genomes for metagenomic binning, comparative biology and taxonomic classification.</title>
        <authorList>
            <person name="Goeker M."/>
        </authorList>
    </citation>
    <scope>NUCLEOTIDE SEQUENCE [LARGE SCALE GENOMIC DNA]</scope>
    <source>
        <strain evidence="9 10">DSM 3984</strain>
    </source>
</reference>
<protein>
    <submittedName>
        <fullName evidence="9">Lipoprotein-anchoring transpeptidase ErfK/SrfK</fullName>
    </submittedName>
</protein>
<evidence type="ECO:0000259" key="8">
    <source>
        <dbReference type="PROSITE" id="PS52029"/>
    </source>
</evidence>
<keyword evidence="7" id="KW-0472">Membrane</keyword>
<dbReference type="PANTHER" id="PTHR30582">
    <property type="entry name" value="L,D-TRANSPEPTIDASE"/>
    <property type="match status" value="1"/>
</dbReference>
<dbReference type="PANTHER" id="PTHR30582:SF33">
    <property type="entry name" value="EXPORTED PROTEIN"/>
    <property type="match status" value="1"/>
</dbReference>
<dbReference type="Pfam" id="PF12229">
    <property type="entry name" value="PG_binding_4"/>
    <property type="match status" value="2"/>
</dbReference>
<dbReference type="InterPro" id="IPR022029">
    <property type="entry name" value="YoaR-like_PG-bd"/>
</dbReference>
<evidence type="ECO:0000256" key="4">
    <source>
        <dbReference type="ARBA" id="ARBA00022984"/>
    </source>
</evidence>
<evidence type="ECO:0000256" key="5">
    <source>
        <dbReference type="ARBA" id="ARBA00023316"/>
    </source>
</evidence>
<dbReference type="SUPFAM" id="SSF143985">
    <property type="entry name" value="L,D-transpeptidase pre-catalytic domain-like"/>
    <property type="match status" value="1"/>
</dbReference>
<proteinExistence type="predicted"/>
<dbReference type="Pfam" id="PF03734">
    <property type="entry name" value="YkuD"/>
    <property type="match status" value="1"/>
</dbReference>
<feature type="transmembrane region" description="Helical" evidence="7">
    <location>
        <begin position="16"/>
        <end position="39"/>
    </location>
</feature>
<dbReference type="CDD" id="cd16913">
    <property type="entry name" value="YkuD_like"/>
    <property type="match status" value="1"/>
</dbReference>
<evidence type="ECO:0000256" key="2">
    <source>
        <dbReference type="ARBA" id="ARBA00022679"/>
    </source>
</evidence>